<organism evidence="2 3">
    <name type="scientific">Pseudoalteromonas caenipelagi</name>
    <dbReference type="NCBI Taxonomy" id="2726988"/>
    <lineage>
        <taxon>Bacteria</taxon>
        <taxon>Pseudomonadati</taxon>
        <taxon>Pseudomonadota</taxon>
        <taxon>Gammaproteobacteria</taxon>
        <taxon>Alteromonadales</taxon>
        <taxon>Pseudoalteromonadaceae</taxon>
        <taxon>Pseudoalteromonas</taxon>
    </lineage>
</organism>
<evidence type="ECO:0000313" key="3">
    <source>
        <dbReference type="Proteomes" id="UP000586305"/>
    </source>
</evidence>
<dbReference type="RefSeq" id="WP_171624864.1">
    <property type="nucleotide sequence ID" value="NZ_JABBPG010000001.1"/>
</dbReference>
<gene>
    <name evidence="2" type="ORF">HG263_04595</name>
</gene>
<feature type="transmembrane region" description="Helical" evidence="1">
    <location>
        <begin position="195"/>
        <end position="212"/>
    </location>
</feature>
<name>A0A849VB33_9GAMM</name>
<keyword evidence="1" id="KW-0472">Membrane</keyword>
<protein>
    <submittedName>
        <fullName evidence="2">DUF4386 domain-containing protein</fullName>
    </submittedName>
</protein>
<dbReference type="AlphaFoldDB" id="A0A849VB33"/>
<dbReference type="Pfam" id="PF14329">
    <property type="entry name" value="DUF4386"/>
    <property type="match status" value="1"/>
</dbReference>
<dbReference type="Proteomes" id="UP000586305">
    <property type="component" value="Unassembled WGS sequence"/>
</dbReference>
<feature type="transmembrane region" description="Helical" evidence="1">
    <location>
        <begin position="135"/>
        <end position="153"/>
    </location>
</feature>
<feature type="transmembrane region" description="Helical" evidence="1">
    <location>
        <begin position="48"/>
        <end position="73"/>
    </location>
</feature>
<accession>A0A849VB33</accession>
<keyword evidence="1" id="KW-1133">Transmembrane helix</keyword>
<dbReference type="EMBL" id="JABBPG010000001">
    <property type="protein sequence ID" value="NOU49813.1"/>
    <property type="molecule type" value="Genomic_DNA"/>
</dbReference>
<evidence type="ECO:0000313" key="2">
    <source>
        <dbReference type="EMBL" id="NOU49813.1"/>
    </source>
</evidence>
<keyword evidence="3" id="KW-1185">Reference proteome</keyword>
<comment type="caution">
    <text evidence="2">The sequence shown here is derived from an EMBL/GenBank/DDBJ whole genome shotgun (WGS) entry which is preliminary data.</text>
</comment>
<feature type="transmembrane region" description="Helical" evidence="1">
    <location>
        <begin position="165"/>
        <end position="183"/>
    </location>
</feature>
<keyword evidence="1" id="KW-0812">Transmembrane</keyword>
<sequence>MSTQLAARAIAILFLISTSSYTIADSLSYEFLVAPDFLNQVAQNSWSLSLASLLEFLNCAAVVGISVLLYPIIKQYNERVAIGYLAGRIIEAATLLPAAVILITLTAMGEKMLAGSIEQFEQLYVMGTALKHERFATFSMGMLSLSVAGFFLNITLFKYRIIPRLLSGLGLVGYATLLLKVVFDFLDVSISGTWMYIPGGLFEFLLPIWLLFKGFDLSHKPNPQSC</sequence>
<reference evidence="2 3" key="1">
    <citation type="submission" date="2020-04" db="EMBL/GenBank/DDBJ databases">
        <title>Pseudoalteromonas caenipelagi sp. nov., isolated from a tidal flat.</title>
        <authorList>
            <person name="Park S."/>
            <person name="Yoon J.-H."/>
        </authorList>
    </citation>
    <scope>NUCLEOTIDE SEQUENCE [LARGE SCALE GENOMIC DNA]</scope>
    <source>
        <strain evidence="2 3">JBTF-M23</strain>
    </source>
</reference>
<feature type="transmembrane region" description="Helical" evidence="1">
    <location>
        <begin position="85"/>
        <end position="108"/>
    </location>
</feature>
<dbReference type="InterPro" id="IPR025495">
    <property type="entry name" value="DUF4386"/>
</dbReference>
<proteinExistence type="predicted"/>
<evidence type="ECO:0000256" key="1">
    <source>
        <dbReference type="SAM" id="Phobius"/>
    </source>
</evidence>